<accession>A0A1H7L791</accession>
<name>A0A1H7L791_RUMAL</name>
<protein>
    <submittedName>
        <fullName evidence="2">Uncharacterized protein</fullName>
    </submittedName>
</protein>
<dbReference type="AlphaFoldDB" id="A0A1H7L791"/>
<gene>
    <name evidence="2" type="ORF">SAMN05216469_10881</name>
</gene>
<keyword evidence="1" id="KW-0812">Transmembrane</keyword>
<sequence length="146" mass="17085">MRCFRIRGLLFDLEYDIIFVNKQTISTYKYDKTGKGIKMIFSNRIIKYSTVVFTAALMIFLAGCNDVKYDKEFKSESPSGEKTVTVKVDHVSRPDVFYNDECIFEYSGSGFSETVYWNVEWISENEIRLYLDSYEGEDYSIDIPDE</sequence>
<evidence type="ECO:0000313" key="2">
    <source>
        <dbReference type="EMBL" id="SEK94700.1"/>
    </source>
</evidence>
<dbReference type="EMBL" id="FOAT01000008">
    <property type="protein sequence ID" value="SEK94700.1"/>
    <property type="molecule type" value="Genomic_DNA"/>
</dbReference>
<organism evidence="2 3">
    <name type="scientific">Ruminococcus albus</name>
    <dbReference type="NCBI Taxonomy" id="1264"/>
    <lineage>
        <taxon>Bacteria</taxon>
        <taxon>Bacillati</taxon>
        <taxon>Bacillota</taxon>
        <taxon>Clostridia</taxon>
        <taxon>Eubacteriales</taxon>
        <taxon>Oscillospiraceae</taxon>
        <taxon>Ruminococcus</taxon>
    </lineage>
</organism>
<feature type="transmembrane region" description="Helical" evidence="1">
    <location>
        <begin position="45"/>
        <end position="63"/>
    </location>
</feature>
<keyword evidence="1" id="KW-1133">Transmembrane helix</keyword>
<keyword evidence="1" id="KW-0472">Membrane</keyword>
<reference evidence="2 3" key="1">
    <citation type="submission" date="2016-10" db="EMBL/GenBank/DDBJ databases">
        <authorList>
            <person name="de Groot N.N."/>
        </authorList>
    </citation>
    <scope>NUCLEOTIDE SEQUENCE [LARGE SCALE GENOMIC DNA]</scope>
    <source>
        <strain evidence="2 3">KH2T6</strain>
    </source>
</reference>
<proteinExistence type="predicted"/>
<evidence type="ECO:0000256" key="1">
    <source>
        <dbReference type="SAM" id="Phobius"/>
    </source>
</evidence>
<evidence type="ECO:0000313" key="3">
    <source>
        <dbReference type="Proteomes" id="UP000186015"/>
    </source>
</evidence>
<dbReference type="Proteomes" id="UP000186015">
    <property type="component" value="Unassembled WGS sequence"/>
</dbReference>